<feature type="transmembrane region" description="Helical" evidence="1">
    <location>
        <begin position="34"/>
        <end position="52"/>
    </location>
</feature>
<proteinExistence type="predicted"/>
<feature type="transmembrane region" description="Helical" evidence="1">
    <location>
        <begin position="123"/>
        <end position="141"/>
    </location>
</feature>
<dbReference type="Proteomes" id="UP001218208">
    <property type="component" value="Unassembled WGS sequence"/>
</dbReference>
<feature type="transmembrane region" description="Helical" evidence="1">
    <location>
        <begin position="6"/>
        <end position="27"/>
    </location>
</feature>
<feature type="transmembrane region" description="Helical" evidence="1">
    <location>
        <begin position="93"/>
        <end position="111"/>
    </location>
</feature>
<keyword evidence="1" id="KW-0472">Membrane</keyword>
<accession>A0AAI9C4M5</accession>
<protein>
    <recommendedName>
        <fullName evidence="4">O-antigen ligase domain-containing protein</fullName>
    </recommendedName>
</protein>
<evidence type="ECO:0008006" key="4">
    <source>
        <dbReference type="Google" id="ProtNLM"/>
    </source>
</evidence>
<evidence type="ECO:0000313" key="2">
    <source>
        <dbReference type="EMBL" id="EKT4093913.1"/>
    </source>
</evidence>
<feature type="transmembrane region" description="Helical" evidence="1">
    <location>
        <begin position="221"/>
        <end position="240"/>
    </location>
</feature>
<feature type="transmembrane region" description="Helical" evidence="1">
    <location>
        <begin position="189"/>
        <end position="209"/>
    </location>
</feature>
<comment type="caution">
    <text evidence="2">The sequence shown here is derived from an EMBL/GenBank/DDBJ whole genome shotgun (WGS) entry which is preliminary data.</text>
</comment>
<feature type="transmembrane region" description="Helical" evidence="1">
    <location>
        <begin position="64"/>
        <end position="81"/>
    </location>
</feature>
<sequence>MSPFSYNMLPAGGMLEIVFFLTALVVARLPRKNMIWLFLLAGLYVVVSFALMRVSRPANVLDFIQAYKAFIYIVPLCMFVRSGVFSAAASARLLKLLIVLFLIKYGYSLALDFNARMGSRPGIYVENNYELIFLILVFYVLRNALGPRRMLWLALLSVLVAISGSRSSVLALVVMFFGIYMTRLSLKTFFYALGFIVLLAGAALVFVERSAGGGVEDIDRYRFLMVFLSETSSWSIWNYAFGTMPLTPLSTHACNALSYYETLFSFSGDGSCYSVILHSYLLRALFDHGVLGLLFLLFFIARSLRASGYSKVDVLVVLGVILSSAVSVSAMNSIFVSLGLMLALGMRREPAPTSPEASGN</sequence>
<reference evidence="2" key="1">
    <citation type="submission" date="2022-07" db="EMBL/GenBank/DDBJ databases">
        <authorList>
            <consortium name="DAFM: The Division of Animal and Food Microbiology"/>
        </authorList>
    </citation>
    <scope>NUCLEOTIDE SEQUENCE</scope>
    <source>
        <strain evidence="2">19MO01SH01-2</strain>
    </source>
</reference>
<organism evidence="2 3">
    <name type="scientific">Stenotrophomonas maltophilia</name>
    <name type="common">Pseudomonas maltophilia</name>
    <name type="synonym">Xanthomonas maltophilia</name>
    <dbReference type="NCBI Taxonomy" id="40324"/>
    <lineage>
        <taxon>Bacteria</taxon>
        <taxon>Pseudomonadati</taxon>
        <taxon>Pseudomonadota</taxon>
        <taxon>Gammaproteobacteria</taxon>
        <taxon>Lysobacterales</taxon>
        <taxon>Lysobacteraceae</taxon>
        <taxon>Stenotrophomonas</taxon>
        <taxon>Stenotrophomonas maltophilia group</taxon>
    </lineage>
</organism>
<keyword evidence="1" id="KW-1133">Transmembrane helix</keyword>
<dbReference type="EMBL" id="ABLOJW010000021">
    <property type="protein sequence ID" value="EKT4093913.1"/>
    <property type="molecule type" value="Genomic_DNA"/>
</dbReference>
<evidence type="ECO:0000256" key="1">
    <source>
        <dbReference type="SAM" id="Phobius"/>
    </source>
</evidence>
<name>A0AAI9C4M5_STEMA</name>
<gene>
    <name evidence="2" type="ORF">QEG23_003463</name>
</gene>
<keyword evidence="1" id="KW-0812">Transmembrane</keyword>
<feature type="transmembrane region" description="Helical" evidence="1">
    <location>
        <begin position="312"/>
        <end position="345"/>
    </location>
</feature>
<evidence type="ECO:0000313" key="3">
    <source>
        <dbReference type="Proteomes" id="UP001218208"/>
    </source>
</evidence>
<feature type="transmembrane region" description="Helical" evidence="1">
    <location>
        <begin position="153"/>
        <end position="177"/>
    </location>
</feature>
<feature type="transmembrane region" description="Helical" evidence="1">
    <location>
        <begin position="280"/>
        <end position="300"/>
    </location>
</feature>
<dbReference type="AlphaFoldDB" id="A0AAI9C4M5"/>